<evidence type="ECO:0000313" key="1">
    <source>
        <dbReference type="EMBL" id="MPM44255.1"/>
    </source>
</evidence>
<gene>
    <name evidence="1" type="ORF">SDC9_90933</name>
</gene>
<name>A0A644ZTP2_9ZZZZ</name>
<dbReference type="EMBL" id="VSSQ01010407">
    <property type="protein sequence ID" value="MPM44255.1"/>
    <property type="molecule type" value="Genomic_DNA"/>
</dbReference>
<proteinExistence type="predicted"/>
<reference evidence="1" key="1">
    <citation type="submission" date="2019-08" db="EMBL/GenBank/DDBJ databases">
        <authorList>
            <person name="Kucharzyk K."/>
            <person name="Murdoch R.W."/>
            <person name="Higgins S."/>
            <person name="Loffler F."/>
        </authorList>
    </citation>
    <scope>NUCLEOTIDE SEQUENCE</scope>
</reference>
<organism evidence="1">
    <name type="scientific">bioreactor metagenome</name>
    <dbReference type="NCBI Taxonomy" id="1076179"/>
    <lineage>
        <taxon>unclassified sequences</taxon>
        <taxon>metagenomes</taxon>
        <taxon>ecological metagenomes</taxon>
    </lineage>
</organism>
<accession>A0A644ZTP2</accession>
<sequence length="242" mass="27474">MAAVDLVEHVFLDQMRAPRHVDHIGARLQLRQRLRVDDVARVGGEHQQVDQHTRRGQKISEPCLAAEAAHTIDLLGRTAPACHRKIELCHRACHAFAQRAQPHHAHRKLRARARAAHLPLARALLVRIGVEFTKVPDQRVAHILGHLHRHAAIVDAHQRHRARPWQLDQRIHARAQIEHALQALLLLHKLHRRLPHHGIVGPRRTRPPFGDLGAGHCALQAVDPLIDGRILEIERDPHGLRD</sequence>
<protein>
    <submittedName>
        <fullName evidence="1">Uncharacterized protein</fullName>
    </submittedName>
</protein>
<dbReference type="AlphaFoldDB" id="A0A644ZTP2"/>
<comment type="caution">
    <text evidence="1">The sequence shown here is derived from an EMBL/GenBank/DDBJ whole genome shotgun (WGS) entry which is preliminary data.</text>
</comment>